<proteinExistence type="inferred from homology"/>
<accession>A0A5P3VS15</accession>
<dbReference type="SUPFAM" id="SSF143120">
    <property type="entry name" value="YefM-like"/>
    <property type="match status" value="1"/>
</dbReference>
<name>A0A5P3VS15_9BURK</name>
<geneLocation type="plasmid" evidence="3">
    <name>unnamed1</name>
</geneLocation>
<sequence>MPRSQQRPNVMTNIALEKTVTAKEAKNRLGEVIDESIAHPVGISRNGRLVSVLVSERLFQSMQARLEELEDADWLRRAREARAGGFAPATEVAALIGRLEQDADAKPNE</sequence>
<evidence type="ECO:0000256" key="2">
    <source>
        <dbReference type="RuleBase" id="RU362080"/>
    </source>
</evidence>
<comment type="function">
    <text evidence="2">Antitoxin component of a type II toxin-antitoxin (TA) system.</text>
</comment>
<gene>
    <name evidence="3" type="ORF">D2917_32100</name>
</gene>
<dbReference type="InterPro" id="IPR036165">
    <property type="entry name" value="YefM-like_sf"/>
</dbReference>
<dbReference type="Proteomes" id="UP000325743">
    <property type="component" value="Plasmid unnamed1"/>
</dbReference>
<dbReference type="NCBIfam" id="TIGR01552">
    <property type="entry name" value="phd_fam"/>
    <property type="match status" value="1"/>
</dbReference>
<dbReference type="Pfam" id="PF02604">
    <property type="entry name" value="PhdYeFM_antitox"/>
    <property type="match status" value="1"/>
</dbReference>
<evidence type="ECO:0000313" key="4">
    <source>
        <dbReference type="Proteomes" id="UP000325743"/>
    </source>
</evidence>
<dbReference type="EMBL" id="CP032520">
    <property type="protein sequence ID" value="QEZ48907.1"/>
    <property type="molecule type" value="Genomic_DNA"/>
</dbReference>
<evidence type="ECO:0000256" key="1">
    <source>
        <dbReference type="ARBA" id="ARBA00009981"/>
    </source>
</evidence>
<keyword evidence="3" id="KW-0614">Plasmid</keyword>
<protein>
    <recommendedName>
        <fullName evidence="2">Antitoxin</fullName>
    </recommendedName>
</protein>
<dbReference type="AlphaFoldDB" id="A0A5P3VS15"/>
<comment type="similarity">
    <text evidence="1 2">Belongs to the phD/YefM antitoxin family.</text>
</comment>
<reference evidence="3 4" key="1">
    <citation type="submission" date="2018-09" db="EMBL/GenBank/DDBJ databases">
        <title>Complete genome sequence of Cupriavidus oxalaticus T2, a bacterium capable of phenol tolerance and degradation.</title>
        <authorList>
            <person name="Yan J."/>
        </authorList>
    </citation>
    <scope>NUCLEOTIDE SEQUENCE [LARGE SCALE GENOMIC DNA]</scope>
    <source>
        <strain evidence="3 4">T2</strain>
        <plasmid evidence="3 4">unnamed1</plasmid>
    </source>
</reference>
<dbReference type="InterPro" id="IPR006442">
    <property type="entry name" value="Antitoxin_Phd/YefM"/>
</dbReference>
<evidence type="ECO:0000313" key="3">
    <source>
        <dbReference type="EMBL" id="QEZ48907.1"/>
    </source>
</evidence>
<dbReference type="Gene3D" id="3.40.1620.10">
    <property type="entry name" value="YefM-like domain"/>
    <property type="match status" value="1"/>
</dbReference>
<organism evidence="3 4">
    <name type="scientific">Cupriavidus oxalaticus</name>
    <dbReference type="NCBI Taxonomy" id="96344"/>
    <lineage>
        <taxon>Bacteria</taxon>
        <taxon>Pseudomonadati</taxon>
        <taxon>Pseudomonadota</taxon>
        <taxon>Betaproteobacteria</taxon>
        <taxon>Burkholderiales</taxon>
        <taxon>Burkholderiaceae</taxon>
        <taxon>Cupriavidus</taxon>
    </lineage>
</organism>